<evidence type="ECO:0008006" key="5">
    <source>
        <dbReference type="Google" id="ProtNLM"/>
    </source>
</evidence>
<accession>A0ABP8YLP3</accession>
<dbReference type="PANTHER" id="PTHR43019">
    <property type="entry name" value="SERINE ENDOPROTEASE DEGS"/>
    <property type="match status" value="1"/>
</dbReference>
<dbReference type="EMBL" id="BAABLO010000012">
    <property type="protein sequence ID" value="GAA4731320.1"/>
    <property type="molecule type" value="Genomic_DNA"/>
</dbReference>
<evidence type="ECO:0000256" key="1">
    <source>
        <dbReference type="SAM" id="MobiDB-lite"/>
    </source>
</evidence>
<evidence type="ECO:0000313" key="3">
    <source>
        <dbReference type="EMBL" id="GAA4731320.1"/>
    </source>
</evidence>
<name>A0ABP8YLP3_9MICO</name>
<evidence type="ECO:0000313" key="4">
    <source>
        <dbReference type="Proteomes" id="UP001500556"/>
    </source>
</evidence>
<comment type="caution">
    <text evidence="3">The sequence shown here is derived from an EMBL/GenBank/DDBJ whole genome shotgun (WGS) entry which is preliminary data.</text>
</comment>
<dbReference type="Pfam" id="PF13365">
    <property type="entry name" value="Trypsin_2"/>
    <property type="match status" value="1"/>
</dbReference>
<dbReference type="PANTHER" id="PTHR43019:SF23">
    <property type="entry name" value="PROTEASE DO-LIKE 5, CHLOROPLASTIC"/>
    <property type="match status" value="1"/>
</dbReference>
<feature type="region of interest" description="Disordered" evidence="1">
    <location>
        <begin position="21"/>
        <end position="59"/>
    </location>
</feature>
<feature type="chain" id="PRO_5045243918" description="Serine protease" evidence="2">
    <location>
        <begin position="20"/>
        <end position="406"/>
    </location>
</feature>
<feature type="region of interest" description="Disordered" evidence="1">
    <location>
        <begin position="249"/>
        <end position="281"/>
    </location>
</feature>
<feature type="compositionally biased region" description="Polar residues" evidence="1">
    <location>
        <begin position="249"/>
        <end position="265"/>
    </location>
</feature>
<evidence type="ECO:0000256" key="2">
    <source>
        <dbReference type="SAM" id="SignalP"/>
    </source>
</evidence>
<sequence>MVLPVAVLASLAACSAGTADHGTTTVTVTQGPPTTSTVTPSTPTTSTSVATSPSSQPPTLKSAFARVRSGVVRMEVATCEGASQGSGFVVGERLVATVAHVVEGAQVVRVIDGSMSTSGTVIGLDAQADVALVRTSVDVPGKPLSWSSDSPEVGDEVAALGFTRGEPLSFKPGSVNSLDRKQTIEGVTRHGLLELDFAANHGNSGGPVINARGQVVGLVDAQTDYVNDQGAKSGEQQGDRLAVAAATAQESVDRWTSSPRSTTPPDCSDVTGPDGEQMPADQYPQDIAQQAFQTLRIYFASVNNGDYPTALAQLAHPVSVEEFAKRVKSADDTDFEVGDVSLDAAGEPVVWLRFQSQQDAGDGPADRPEETCTRWSLDYRFSKVNGLWLIDRARAHDHEPADQPCS</sequence>
<gene>
    <name evidence="3" type="ORF">GCM10025782_33040</name>
</gene>
<dbReference type="PRINTS" id="PR00834">
    <property type="entry name" value="PROTEASES2C"/>
</dbReference>
<protein>
    <recommendedName>
        <fullName evidence="5">Serine protease</fullName>
    </recommendedName>
</protein>
<keyword evidence="2" id="KW-0732">Signal</keyword>
<dbReference type="InterPro" id="IPR001940">
    <property type="entry name" value="Peptidase_S1C"/>
</dbReference>
<reference evidence="4" key="1">
    <citation type="journal article" date="2019" name="Int. J. Syst. Evol. Microbiol.">
        <title>The Global Catalogue of Microorganisms (GCM) 10K type strain sequencing project: providing services to taxonomists for standard genome sequencing and annotation.</title>
        <authorList>
            <consortium name="The Broad Institute Genomics Platform"/>
            <consortium name="The Broad Institute Genome Sequencing Center for Infectious Disease"/>
            <person name="Wu L."/>
            <person name="Ma J."/>
        </authorList>
    </citation>
    <scope>NUCLEOTIDE SEQUENCE [LARGE SCALE GENOMIC DNA]</scope>
    <source>
        <strain evidence="4">JCM 18961</strain>
    </source>
</reference>
<dbReference type="SUPFAM" id="SSF50494">
    <property type="entry name" value="Trypsin-like serine proteases"/>
    <property type="match status" value="1"/>
</dbReference>
<proteinExistence type="predicted"/>
<dbReference type="Proteomes" id="UP001500556">
    <property type="component" value="Unassembled WGS sequence"/>
</dbReference>
<organism evidence="3 4">
    <name type="scientific">Pedococcus ginsenosidimutans</name>
    <dbReference type="NCBI Taxonomy" id="490570"/>
    <lineage>
        <taxon>Bacteria</taxon>
        <taxon>Bacillati</taxon>
        <taxon>Actinomycetota</taxon>
        <taxon>Actinomycetes</taxon>
        <taxon>Micrococcales</taxon>
        <taxon>Intrasporangiaceae</taxon>
        <taxon>Pedococcus</taxon>
    </lineage>
</organism>
<keyword evidence="4" id="KW-1185">Reference proteome</keyword>
<feature type="signal peptide" evidence="2">
    <location>
        <begin position="1"/>
        <end position="19"/>
    </location>
</feature>
<dbReference type="Gene3D" id="2.40.10.120">
    <property type="match status" value="1"/>
</dbReference>
<dbReference type="InterPro" id="IPR009003">
    <property type="entry name" value="Peptidase_S1_PA"/>
</dbReference>